<evidence type="ECO:0000256" key="8">
    <source>
        <dbReference type="ARBA" id="ARBA00029586"/>
    </source>
</evidence>
<name>A0ABP8XJR4_9PSEU</name>
<dbReference type="PROSITE" id="PS51296">
    <property type="entry name" value="RIESKE"/>
    <property type="match status" value="1"/>
</dbReference>
<organism evidence="12 13">
    <name type="scientific">Pseudonocardia yuanmonensis</name>
    <dbReference type="NCBI Taxonomy" id="1095914"/>
    <lineage>
        <taxon>Bacteria</taxon>
        <taxon>Bacillati</taxon>
        <taxon>Actinomycetota</taxon>
        <taxon>Actinomycetes</taxon>
        <taxon>Pseudonocardiales</taxon>
        <taxon>Pseudonocardiaceae</taxon>
        <taxon>Pseudonocardia</taxon>
    </lineage>
</organism>
<dbReference type="InterPro" id="IPR006311">
    <property type="entry name" value="TAT_signal"/>
</dbReference>
<evidence type="ECO:0000256" key="7">
    <source>
        <dbReference type="ARBA" id="ARBA00023157"/>
    </source>
</evidence>
<keyword evidence="3" id="KW-0001">2Fe-2S</keyword>
<evidence type="ECO:0000256" key="2">
    <source>
        <dbReference type="ARBA" id="ARBA00015816"/>
    </source>
</evidence>
<keyword evidence="13" id="KW-1185">Reference proteome</keyword>
<dbReference type="PROSITE" id="PS51318">
    <property type="entry name" value="TAT"/>
    <property type="match status" value="1"/>
</dbReference>
<evidence type="ECO:0000256" key="3">
    <source>
        <dbReference type="ARBA" id="ARBA00022714"/>
    </source>
</evidence>
<evidence type="ECO:0000313" key="12">
    <source>
        <dbReference type="EMBL" id="GAA4707501.1"/>
    </source>
</evidence>
<gene>
    <name evidence="12" type="ORF">GCM10023215_55580</name>
</gene>
<dbReference type="InterPro" id="IPR005805">
    <property type="entry name" value="Rieske_Fe-S_prot_C"/>
</dbReference>
<sequence length="147" mass="14263">MSPLLNRRSMLAGTCAAGCAALAGCATYSAAPEPQTAPQAGGATAAPQPGGAAAPLVRTAEVPVGGGVILAAQQVVVTQPTAGLFKAFSTTCTHQGCAVTSVADGQIVCPCHGSYFSVTDGAPTEGPAKKPLPEKAVTVSGDAVTLA</sequence>
<comment type="function">
    <text evidence="1">Iron-sulfur subunit of the cytochrome bc1 complex, an essential component of the respiratory electron transport chain required for ATP synthesis. The bc1 complex catalyzes the oxidation of menaquinol and the reduction of cytochrome c in the respiratory chain. The bc1 complex operates through a Q-cycle mechanism that couples electron transfer to generation of the proton gradient that drives ATP synthesis.</text>
</comment>
<dbReference type="RefSeq" id="WP_345383714.1">
    <property type="nucleotide sequence ID" value="NZ_BAABIC010000024.1"/>
</dbReference>
<comment type="cofactor">
    <cofactor evidence="9">
        <name>[2Fe-2S] cluster</name>
        <dbReference type="ChEBI" id="CHEBI:190135"/>
    </cofactor>
</comment>
<dbReference type="Pfam" id="PF00355">
    <property type="entry name" value="Rieske"/>
    <property type="match status" value="1"/>
</dbReference>
<evidence type="ECO:0000256" key="6">
    <source>
        <dbReference type="ARBA" id="ARBA00023014"/>
    </source>
</evidence>
<dbReference type="PRINTS" id="PR00162">
    <property type="entry name" value="RIESKE"/>
</dbReference>
<dbReference type="PROSITE" id="PS51257">
    <property type="entry name" value="PROKAR_LIPOPROTEIN"/>
    <property type="match status" value="1"/>
</dbReference>
<accession>A0ABP8XJR4</accession>
<dbReference type="InterPro" id="IPR017941">
    <property type="entry name" value="Rieske_2Fe-2S"/>
</dbReference>
<dbReference type="Gene3D" id="2.102.10.10">
    <property type="entry name" value="Rieske [2Fe-2S] iron-sulphur domain"/>
    <property type="match status" value="1"/>
</dbReference>
<dbReference type="PANTHER" id="PTHR10134">
    <property type="entry name" value="CYTOCHROME B-C1 COMPLEX SUBUNIT RIESKE, MITOCHONDRIAL"/>
    <property type="match status" value="1"/>
</dbReference>
<dbReference type="InterPro" id="IPR036922">
    <property type="entry name" value="Rieske_2Fe-2S_sf"/>
</dbReference>
<keyword evidence="4" id="KW-0479">Metal-binding</keyword>
<feature type="domain" description="Rieske" evidence="11">
    <location>
        <begin position="54"/>
        <end position="146"/>
    </location>
</feature>
<evidence type="ECO:0000256" key="1">
    <source>
        <dbReference type="ARBA" id="ARBA00002494"/>
    </source>
</evidence>
<dbReference type="Proteomes" id="UP001500325">
    <property type="component" value="Unassembled WGS sequence"/>
</dbReference>
<keyword evidence="6" id="KW-0411">Iron-sulfur</keyword>
<evidence type="ECO:0000256" key="10">
    <source>
        <dbReference type="SAM" id="SignalP"/>
    </source>
</evidence>
<feature type="chain" id="PRO_5046025753" description="Cytochrome bc1 complex Rieske iron-sulfur subunit" evidence="10">
    <location>
        <begin position="31"/>
        <end position="147"/>
    </location>
</feature>
<dbReference type="InterPro" id="IPR014349">
    <property type="entry name" value="Rieske_Fe-S_prot"/>
</dbReference>
<keyword evidence="5" id="KW-0408">Iron</keyword>
<evidence type="ECO:0000259" key="11">
    <source>
        <dbReference type="PROSITE" id="PS51296"/>
    </source>
</evidence>
<protein>
    <recommendedName>
        <fullName evidence="2">Cytochrome bc1 complex Rieske iron-sulfur subunit</fullName>
    </recommendedName>
    <alternativeName>
        <fullName evidence="8">Cytochrome bc1 reductase complex subunit QcrA</fullName>
    </alternativeName>
</protein>
<feature type="signal peptide" evidence="10">
    <location>
        <begin position="1"/>
        <end position="30"/>
    </location>
</feature>
<dbReference type="CDD" id="cd03467">
    <property type="entry name" value="Rieske"/>
    <property type="match status" value="1"/>
</dbReference>
<keyword evidence="10" id="KW-0732">Signal</keyword>
<evidence type="ECO:0000256" key="5">
    <source>
        <dbReference type="ARBA" id="ARBA00023004"/>
    </source>
</evidence>
<reference evidence="13" key="1">
    <citation type="journal article" date="2019" name="Int. J. Syst. Evol. Microbiol.">
        <title>The Global Catalogue of Microorganisms (GCM) 10K type strain sequencing project: providing services to taxonomists for standard genome sequencing and annotation.</title>
        <authorList>
            <consortium name="The Broad Institute Genomics Platform"/>
            <consortium name="The Broad Institute Genome Sequencing Center for Infectious Disease"/>
            <person name="Wu L."/>
            <person name="Ma J."/>
        </authorList>
    </citation>
    <scope>NUCLEOTIDE SEQUENCE [LARGE SCALE GENOMIC DNA]</scope>
    <source>
        <strain evidence="13">JCM 18055</strain>
    </source>
</reference>
<proteinExistence type="predicted"/>
<evidence type="ECO:0000256" key="9">
    <source>
        <dbReference type="ARBA" id="ARBA00034078"/>
    </source>
</evidence>
<evidence type="ECO:0000256" key="4">
    <source>
        <dbReference type="ARBA" id="ARBA00022723"/>
    </source>
</evidence>
<evidence type="ECO:0000313" key="13">
    <source>
        <dbReference type="Proteomes" id="UP001500325"/>
    </source>
</evidence>
<dbReference type="EMBL" id="BAABIC010000024">
    <property type="protein sequence ID" value="GAA4707501.1"/>
    <property type="molecule type" value="Genomic_DNA"/>
</dbReference>
<dbReference type="SUPFAM" id="SSF50022">
    <property type="entry name" value="ISP domain"/>
    <property type="match status" value="1"/>
</dbReference>
<comment type="caution">
    <text evidence="12">The sequence shown here is derived from an EMBL/GenBank/DDBJ whole genome shotgun (WGS) entry which is preliminary data.</text>
</comment>
<keyword evidence="7" id="KW-1015">Disulfide bond</keyword>